<keyword evidence="4" id="KW-0812">Transmembrane</keyword>
<feature type="transmembrane region" description="Helical" evidence="4">
    <location>
        <begin position="155"/>
        <end position="178"/>
    </location>
</feature>
<dbReference type="InterPro" id="IPR018062">
    <property type="entry name" value="HTH_AraC-typ_CS"/>
</dbReference>
<keyword evidence="4" id="KW-0472">Membrane</keyword>
<feature type="transmembrane region" description="Helical" evidence="4">
    <location>
        <begin position="198"/>
        <end position="219"/>
    </location>
</feature>
<evidence type="ECO:0000313" key="6">
    <source>
        <dbReference type="EMBL" id="RHX92353.1"/>
    </source>
</evidence>
<dbReference type="PROSITE" id="PS01124">
    <property type="entry name" value="HTH_ARAC_FAMILY_2"/>
    <property type="match status" value="1"/>
</dbReference>
<accession>A0A396ZDM7</accession>
<dbReference type="EMBL" id="QHCT01000001">
    <property type="protein sequence ID" value="RHX92353.1"/>
    <property type="molecule type" value="Genomic_DNA"/>
</dbReference>
<dbReference type="GO" id="GO:0003700">
    <property type="term" value="F:DNA-binding transcription factor activity"/>
    <property type="evidence" value="ECO:0007669"/>
    <property type="project" value="InterPro"/>
</dbReference>
<dbReference type="SMART" id="SM00342">
    <property type="entry name" value="HTH_ARAC"/>
    <property type="match status" value="1"/>
</dbReference>
<keyword evidence="4" id="KW-1133">Transmembrane helix</keyword>
<gene>
    <name evidence="6" type="ORF">DLM75_03920</name>
</gene>
<evidence type="ECO:0000256" key="2">
    <source>
        <dbReference type="ARBA" id="ARBA00023125"/>
    </source>
</evidence>
<proteinExistence type="predicted"/>
<feature type="transmembrane region" description="Helical" evidence="4">
    <location>
        <begin position="84"/>
        <end position="104"/>
    </location>
</feature>
<dbReference type="GO" id="GO:0043565">
    <property type="term" value="F:sequence-specific DNA binding"/>
    <property type="evidence" value="ECO:0007669"/>
    <property type="project" value="InterPro"/>
</dbReference>
<reference evidence="7" key="1">
    <citation type="submission" date="2018-05" db="EMBL/GenBank/DDBJ databases">
        <title>Leptospira yasudae sp. nov. and Leptospira stimsonii sp. nov., two pathogenic species of the genus Leptospira isolated from environmental sources.</title>
        <authorList>
            <person name="Casanovas-Massana A."/>
            <person name="Hamond C."/>
            <person name="Santos L.A."/>
            <person name="Hacker K.P."/>
            <person name="Balassiano I."/>
            <person name="Medeiros M.A."/>
            <person name="Reis M.G."/>
            <person name="Ko A.I."/>
            <person name="Wunder E.A."/>
        </authorList>
    </citation>
    <scope>NUCLEOTIDE SEQUENCE [LARGE SCALE GENOMIC DNA]</scope>
    <source>
        <strain evidence="7">Yale</strain>
    </source>
</reference>
<dbReference type="RefSeq" id="WP_118967194.1">
    <property type="nucleotide sequence ID" value="NZ_QHCT01000001.1"/>
</dbReference>
<comment type="caution">
    <text evidence="6">The sequence shown here is derived from an EMBL/GenBank/DDBJ whole genome shotgun (WGS) entry which is preliminary data.</text>
</comment>
<dbReference type="OrthoDB" id="345364at2"/>
<name>A0A396ZDM7_9LEPT</name>
<sequence>MLIFVAFGSGLAFLLALASFINNGKEFYFRNLKSENQTVSKGRKENFLLRQLHQNSTSILFVSVGIVQLHLYLELSEELKNVPWFAEIHVPFIFLIGPLTYLYFEKLSGAKEKNIQLLHFLPFFLVFVILFPFYLENNESKIFFLENQAPDDPSHGLVPILLIFGTLSNFLYPATLFWNVWRWRKETAKNLREVFSPFLFLFASTLTVLFLFLIAQIFYMPLFVIAANALTILISTIFLMSATQTSVIENFQKESREARYKESRVSGLDVDLILKRLNDLMKIERVFLDENLTLVKLSNLLQIHTHQLSEILNTRLQLTFREYLTQFRLEEAAKLLKEEPERSVLSILYSSGFNSKSAFHKLFQERFGCSPSSYRADQF</sequence>
<dbReference type="PROSITE" id="PS00041">
    <property type="entry name" value="HTH_ARAC_FAMILY_1"/>
    <property type="match status" value="1"/>
</dbReference>
<protein>
    <submittedName>
        <fullName evidence="6">AraC family transcriptional regulator</fullName>
    </submittedName>
</protein>
<dbReference type="SUPFAM" id="SSF46689">
    <property type="entry name" value="Homeodomain-like"/>
    <property type="match status" value="1"/>
</dbReference>
<keyword evidence="3" id="KW-0804">Transcription</keyword>
<evidence type="ECO:0000259" key="5">
    <source>
        <dbReference type="PROSITE" id="PS01124"/>
    </source>
</evidence>
<evidence type="ECO:0000313" key="7">
    <source>
        <dbReference type="Proteomes" id="UP000265798"/>
    </source>
</evidence>
<feature type="domain" description="HTH araC/xylS-type" evidence="5">
    <location>
        <begin position="278"/>
        <end position="377"/>
    </location>
</feature>
<feature type="transmembrane region" description="Helical" evidence="4">
    <location>
        <begin position="225"/>
        <end position="243"/>
    </location>
</feature>
<dbReference type="Gene3D" id="1.10.10.60">
    <property type="entry name" value="Homeodomain-like"/>
    <property type="match status" value="1"/>
</dbReference>
<organism evidence="6 7">
    <name type="scientific">Leptospira stimsonii</name>
    <dbReference type="NCBI Taxonomy" id="2202203"/>
    <lineage>
        <taxon>Bacteria</taxon>
        <taxon>Pseudomonadati</taxon>
        <taxon>Spirochaetota</taxon>
        <taxon>Spirochaetia</taxon>
        <taxon>Leptospirales</taxon>
        <taxon>Leptospiraceae</taxon>
        <taxon>Leptospira</taxon>
    </lineage>
</organism>
<feature type="transmembrane region" description="Helical" evidence="4">
    <location>
        <begin position="116"/>
        <end position="135"/>
    </location>
</feature>
<dbReference type="PANTHER" id="PTHR43280:SF29">
    <property type="entry name" value="ARAC-FAMILY TRANSCRIPTIONAL REGULATOR"/>
    <property type="match status" value="1"/>
</dbReference>
<keyword evidence="1" id="KW-0805">Transcription regulation</keyword>
<dbReference type="Proteomes" id="UP000265798">
    <property type="component" value="Unassembled WGS sequence"/>
</dbReference>
<evidence type="ECO:0000256" key="1">
    <source>
        <dbReference type="ARBA" id="ARBA00023015"/>
    </source>
</evidence>
<evidence type="ECO:0000256" key="4">
    <source>
        <dbReference type="SAM" id="Phobius"/>
    </source>
</evidence>
<keyword evidence="2" id="KW-0238">DNA-binding</keyword>
<dbReference type="AlphaFoldDB" id="A0A396ZDM7"/>
<dbReference type="InterPro" id="IPR009057">
    <property type="entry name" value="Homeodomain-like_sf"/>
</dbReference>
<dbReference type="Pfam" id="PF12833">
    <property type="entry name" value="HTH_18"/>
    <property type="match status" value="1"/>
</dbReference>
<dbReference type="InterPro" id="IPR018060">
    <property type="entry name" value="HTH_AraC"/>
</dbReference>
<dbReference type="PANTHER" id="PTHR43280">
    <property type="entry name" value="ARAC-FAMILY TRANSCRIPTIONAL REGULATOR"/>
    <property type="match status" value="1"/>
</dbReference>
<evidence type="ECO:0000256" key="3">
    <source>
        <dbReference type="ARBA" id="ARBA00023163"/>
    </source>
</evidence>